<feature type="transmembrane region" description="Helical" evidence="6">
    <location>
        <begin position="254"/>
        <end position="274"/>
    </location>
</feature>
<gene>
    <name evidence="7" type="ORF">U732_1155</name>
</gene>
<name>A0A0C1UIK3_9CLOT</name>
<evidence type="ECO:0000256" key="2">
    <source>
        <dbReference type="ARBA" id="ARBA00009773"/>
    </source>
</evidence>
<dbReference type="PANTHER" id="PTHR21716">
    <property type="entry name" value="TRANSMEMBRANE PROTEIN"/>
    <property type="match status" value="1"/>
</dbReference>
<dbReference type="PANTHER" id="PTHR21716:SF68">
    <property type="entry name" value="TRANSPORT PROTEIN YTVI-RELATED"/>
    <property type="match status" value="1"/>
</dbReference>
<dbReference type="GO" id="GO:0055085">
    <property type="term" value="P:transmembrane transport"/>
    <property type="evidence" value="ECO:0007669"/>
    <property type="project" value="TreeGrafter"/>
</dbReference>
<dbReference type="AlphaFoldDB" id="A0A0C1UIK3"/>
<dbReference type="InterPro" id="IPR002549">
    <property type="entry name" value="AI-2E-like"/>
</dbReference>
<evidence type="ECO:0000313" key="7">
    <source>
        <dbReference type="EMBL" id="KIE47150.1"/>
    </source>
</evidence>
<dbReference type="STRING" id="29341.RSJ17_14415"/>
<evidence type="ECO:0000256" key="6">
    <source>
        <dbReference type="SAM" id="Phobius"/>
    </source>
</evidence>
<feature type="transmembrane region" description="Helical" evidence="6">
    <location>
        <begin position="59"/>
        <end position="82"/>
    </location>
</feature>
<proteinExistence type="inferred from homology"/>
<feature type="transmembrane region" description="Helical" evidence="6">
    <location>
        <begin position="220"/>
        <end position="247"/>
    </location>
</feature>
<reference evidence="7 8" key="1">
    <citation type="journal article" date="2015" name="Infect. Genet. Evol.">
        <title>Genomic sequences of six botulinum neurotoxin-producing strains representing three clostridial species illustrate the mobility and diversity of botulinum neurotoxin genes.</title>
        <authorList>
            <person name="Smith T.J."/>
            <person name="Hill K.K."/>
            <person name="Xie G."/>
            <person name="Foley B.T."/>
            <person name="Williamson C.H."/>
            <person name="Foster J.T."/>
            <person name="Johnson S.L."/>
            <person name="Chertkov O."/>
            <person name="Teshima H."/>
            <person name="Gibbons H.S."/>
            <person name="Johnsky L.A."/>
            <person name="Karavis M.A."/>
            <person name="Smith L.A."/>
        </authorList>
    </citation>
    <scope>NUCLEOTIDE SEQUENCE [LARGE SCALE GENOMIC DNA]</scope>
    <source>
        <strain evidence="7 8">CDC 2741</strain>
    </source>
</reference>
<dbReference type="GO" id="GO:0016020">
    <property type="term" value="C:membrane"/>
    <property type="evidence" value="ECO:0007669"/>
    <property type="project" value="UniProtKB-SubCell"/>
</dbReference>
<dbReference type="EMBL" id="AYSO01000015">
    <property type="protein sequence ID" value="KIE47150.1"/>
    <property type="molecule type" value="Genomic_DNA"/>
</dbReference>
<dbReference type="OrthoDB" id="9774361at2"/>
<sequence length="332" mass="37845">MKYKGIIYSAILLIVFILLSILMTSYIQPIVVTVGLLILSLPIHKLITKNNIFNSKTSAVISLIFVNGFLFIIILFIGNFLFTHIRGFIRNQYEGFIVDFVNMYNRIIPFNKIDTFTIKEGLKGAFHNVFNSRFLTKGAVYTTEQILTYFIGNITAYFILSDTVSICDFIKKIITEENYYILCEKSVEVKKLFKILFLSVGVNTIITIAGFSALSVENSIVLGIVCGLLDIIPYVGIFIIFIPLFVYYITIKQYIIAFGIILLYILLMVNTQMIQTKFMSNKLQIHPLPMVLALYIGMKNFGVVGMIMGPLYVITVNEFIFKPKFDKIYGVK</sequence>
<keyword evidence="5 6" id="KW-0472">Membrane</keyword>
<feature type="transmembrane region" description="Helical" evidence="6">
    <location>
        <begin position="195"/>
        <end position="214"/>
    </location>
</feature>
<comment type="similarity">
    <text evidence="2">Belongs to the autoinducer-2 exporter (AI-2E) (TC 2.A.86) family.</text>
</comment>
<dbReference type="Proteomes" id="UP000031366">
    <property type="component" value="Unassembled WGS sequence"/>
</dbReference>
<evidence type="ECO:0000256" key="3">
    <source>
        <dbReference type="ARBA" id="ARBA00022692"/>
    </source>
</evidence>
<keyword evidence="8" id="KW-1185">Reference proteome</keyword>
<evidence type="ECO:0000256" key="1">
    <source>
        <dbReference type="ARBA" id="ARBA00004141"/>
    </source>
</evidence>
<evidence type="ECO:0000256" key="4">
    <source>
        <dbReference type="ARBA" id="ARBA00022989"/>
    </source>
</evidence>
<dbReference type="Pfam" id="PF01594">
    <property type="entry name" value="AI-2E_transport"/>
    <property type="match status" value="1"/>
</dbReference>
<dbReference type="RefSeq" id="WP_052268029.1">
    <property type="nucleotide sequence ID" value="NZ_AYSO01000015.1"/>
</dbReference>
<comment type="caution">
    <text evidence="7">The sequence shown here is derived from an EMBL/GenBank/DDBJ whole genome shotgun (WGS) entry which is preliminary data.</text>
</comment>
<keyword evidence="4 6" id="KW-1133">Transmembrane helix</keyword>
<keyword evidence="3 6" id="KW-0812">Transmembrane</keyword>
<protein>
    <recommendedName>
        <fullName evidence="9">Sporulation integral membrane protein YtvI</fullName>
    </recommendedName>
</protein>
<evidence type="ECO:0000256" key="5">
    <source>
        <dbReference type="ARBA" id="ARBA00023136"/>
    </source>
</evidence>
<feature type="transmembrane region" description="Helical" evidence="6">
    <location>
        <begin position="6"/>
        <end position="23"/>
    </location>
</feature>
<organism evidence="7 8">
    <name type="scientific">Clostridium argentinense CDC 2741</name>
    <dbReference type="NCBI Taxonomy" id="1418104"/>
    <lineage>
        <taxon>Bacteria</taxon>
        <taxon>Bacillati</taxon>
        <taxon>Bacillota</taxon>
        <taxon>Clostridia</taxon>
        <taxon>Eubacteriales</taxon>
        <taxon>Clostridiaceae</taxon>
        <taxon>Clostridium</taxon>
    </lineage>
</organism>
<evidence type="ECO:0008006" key="9">
    <source>
        <dbReference type="Google" id="ProtNLM"/>
    </source>
</evidence>
<evidence type="ECO:0000313" key="8">
    <source>
        <dbReference type="Proteomes" id="UP000031366"/>
    </source>
</evidence>
<comment type="subcellular location">
    <subcellularLocation>
        <location evidence="1">Membrane</location>
        <topology evidence="1">Multi-pass membrane protein</topology>
    </subcellularLocation>
</comment>
<feature type="transmembrane region" description="Helical" evidence="6">
    <location>
        <begin position="294"/>
        <end position="314"/>
    </location>
</feature>
<accession>A0A0C1UIK3</accession>